<sequence>MRVLLLVPAATLLLSSAAARAEVVEYACKVRATGQTQDVKVEVELTVPTDAQVGKEMAIGWHGTYVAGSELRAPATGLEDDLNLYAYAGISGIEKLTSATGVAAIGPIIPDAPVPLPATTVNLKTTSKNPGTGTVHAASINFGSSASDRAIECEVKNEDARTEYPLAITGTGETTSPSPSETDTKTKTPAGAADTGGGGEAGPDGRVLVGVGSLLVLASATGLVLRRRRVVAGL</sequence>
<evidence type="ECO:0000256" key="2">
    <source>
        <dbReference type="SAM" id="SignalP"/>
    </source>
</evidence>
<gene>
    <name evidence="3" type="ORF">HD596_000683</name>
</gene>
<feature type="compositionally biased region" description="Low complexity" evidence="1">
    <location>
        <begin position="169"/>
        <end position="193"/>
    </location>
</feature>
<accession>A0A7W9FYI3</accession>
<feature type="signal peptide" evidence="2">
    <location>
        <begin position="1"/>
        <end position="21"/>
    </location>
</feature>
<reference evidence="3 4" key="1">
    <citation type="submission" date="2020-08" db="EMBL/GenBank/DDBJ databases">
        <title>Sequencing the genomes of 1000 actinobacteria strains.</title>
        <authorList>
            <person name="Klenk H.-P."/>
        </authorList>
    </citation>
    <scope>NUCLEOTIDE SEQUENCE [LARGE SCALE GENOMIC DNA]</scope>
    <source>
        <strain evidence="3 4">DSM 45507</strain>
    </source>
</reference>
<evidence type="ECO:0000313" key="4">
    <source>
        <dbReference type="Proteomes" id="UP000579153"/>
    </source>
</evidence>
<proteinExistence type="predicted"/>
<evidence type="ECO:0008006" key="5">
    <source>
        <dbReference type="Google" id="ProtNLM"/>
    </source>
</evidence>
<protein>
    <recommendedName>
        <fullName evidence="5">Peptidase</fullName>
    </recommendedName>
</protein>
<comment type="caution">
    <text evidence="3">The sequence shown here is derived from an EMBL/GenBank/DDBJ whole genome shotgun (WGS) entry which is preliminary data.</text>
</comment>
<dbReference type="Proteomes" id="UP000579153">
    <property type="component" value="Unassembled WGS sequence"/>
</dbReference>
<feature type="chain" id="PRO_5031300548" description="Peptidase" evidence="2">
    <location>
        <begin position="22"/>
        <end position="234"/>
    </location>
</feature>
<evidence type="ECO:0000256" key="1">
    <source>
        <dbReference type="SAM" id="MobiDB-lite"/>
    </source>
</evidence>
<organism evidence="3 4">
    <name type="scientific">Nonomuraea jabiensis</name>
    <dbReference type="NCBI Taxonomy" id="882448"/>
    <lineage>
        <taxon>Bacteria</taxon>
        <taxon>Bacillati</taxon>
        <taxon>Actinomycetota</taxon>
        <taxon>Actinomycetes</taxon>
        <taxon>Streptosporangiales</taxon>
        <taxon>Streptosporangiaceae</taxon>
        <taxon>Nonomuraea</taxon>
    </lineage>
</organism>
<dbReference type="AlphaFoldDB" id="A0A7W9FYI3"/>
<dbReference type="RefSeq" id="WP_185067825.1">
    <property type="nucleotide sequence ID" value="NZ_JACHMB010000001.1"/>
</dbReference>
<keyword evidence="2" id="KW-0732">Signal</keyword>
<keyword evidence="4" id="KW-1185">Reference proteome</keyword>
<evidence type="ECO:0000313" key="3">
    <source>
        <dbReference type="EMBL" id="MBB5773927.1"/>
    </source>
</evidence>
<name>A0A7W9FYI3_9ACTN</name>
<dbReference type="EMBL" id="JACHMB010000001">
    <property type="protein sequence ID" value="MBB5773927.1"/>
    <property type="molecule type" value="Genomic_DNA"/>
</dbReference>
<feature type="region of interest" description="Disordered" evidence="1">
    <location>
        <begin position="166"/>
        <end position="204"/>
    </location>
</feature>